<dbReference type="Proteomes" id="UP000722989">
    <property type="component" value="Unassembled WGS sequence"/>
</dbReference>
<dbReference type="HAMAP" id="MF_00761">
    <property type="entry name" value="UPF0303"/>
    <property type="match status" value="1"/>
</dbReference>
<dbReference type="InterPro" id="IPR038084">
    <property type="entry name" value="PduO/GlcC-like_sf"/>
</dbReference>
<accession>A0ABX0Y4T8</accession>
<gene>
    <name evidence="2" type="ORF">HC031_27415</name>
</gene>
<reference evidence="2 3" key="1">
    <citation type="submission" date="2020-03" db="EMBL/GenBank/DDBJ databases">
        <title>WGS of the type strain of Planosporangium spp.</title>
        <authorList>
            <person name="Thawai C."/>
        </authorList>
    </citation>
    <scope>NUCLEOTIDE SEQUENCE [LARGE SCALE GENOMIC DNA]</scope>
    <source>
        <strain evidence="2 3">TBRC 5610</strain>
    </source>
</reference>
<dbReference type="InterPro" id="IPR010371">
    <property type="entry name" value="YBR137W-like"/>
</dbReference>
<name>A0ABX0Y4T8_9ACTN</name>
<protein>
    <recommendedName>
        <fullName evidence="1">UPF0303 protein HC031_27415</fullName>
    </recommendedName>
</protein>
<comment type="similarity">
    <text evidence="1">Belongs to the UPF0303 family.</text>
</comment>
<dbReference type="Pfam" id="PF03928">
    <property type="entry name" value="HbpS-like"/>
    <property type="match status" value="1"/>
</dbReference>
<dbReference type="PANTHER" id="PTHR28255:SF1">
    <property type="entry name" value="UPF0303 PROTEIN YBR137W"/>
    <property type="match status" value="1"/>
</dbReference>
<comment type="caution">
    <text evidence="2">The sequence shown here is derived from an EMBL/GenBank/DDBJ whole genome shotgun (WGS) entry which is preliminary data.</text>
</comment>
<dbReference type="Gene3D" id="3.30.450.150">
    <property type="entry name" value="Haem-degrading domain"/>
    <property type="match status" value="1"/>
</dbReference>
<evidence type="ECO:0000313" key="2">
    <source>
        <dbReference type="EMBL" id="NJC73424.1"/>
    </source>
</evidence>
<dbReference type="RefSeq" id="WP_167928333.1">
    <property type="nucleotide sequence ID" value="NZ_JAATVY010000030.1"/>
</dbReference>
<proteinExistence type="inferred from homology"/>
<dbReference type="SUPFAM" id="SSF143744">
    <property type="entry name" value="GlcG-like"/>
    <property type="match status" value="1"/>
</dbReference>
<evidence type="ECO:0000313" key="3">
    <source>
        <dbReference type="Proteomes" id="UP000722989"/>
    </source>
</evidence>
<organism evidence="2 3">
    <name type="scientific">Planosporangium thailandense</name>
    <dbReference type="NCBI Taxonomy" id="765197"/>
    <lineage>
        <taxon>Bacteria</taxon>
        <taxon>Bacillati</taxon>
        <taxon>Actinomycetota</taxon>
        <taxon>Actinomycetes</taxon>
        <taxon>Micromonosporales</taxon>
        <taxon>Micromonosporaceae</taxon>
        <taxon>Planosporangium</taxon>
    </lineage>
</organism>
<dbReference type="NCBIfam" id="NF002696">
    <property type="entry name" value="PRK02487.1-5"/>
    <property type="match status" value="1"/>
</dbReference>
<dbReference type="InterPro" id="IPR005624">
    <property type="entry name" value="PduO/GlcC-like"/>
</dbReference>
<evidence type="ECO:0000256" key="1">
    <source>
        <dbReference type="HAMAP-Rule" id="MF_00761"/>
    </source>
</evidence>
<dbReference type="PANTHER" id="PTHR28255">
    <property type="match status" value="1"/>
</dbReference>
<dbReference type="PIRSF" id="PIRSF008757">
    <property type="entry name" value="UCP008757"/>
    <property type="match status" value="1"/>
</dbReference>
<dbReference type="EMBL" id="JAATVY010000030">
    <property type="protein sequence ID" value="NJC73424.1"/>
    <property type="molecule type" value="Genomic_DNA"/>
</dbReference>
<keyword evidence="3" id="KW-1185">Reference proteome</keyword>
<sequence length="165" mass="18074">MANAEELARQLAAEEDDVQFDSFDLDAAWALGTALVAAARERAHPLAIDIRLGAQQVFHAALPGSTADNDEWIERKARTVMRFNRSSYRVAVEAERDGYDFDEKFRLDRSEYVASGGSFPLRVRGAGLIGTVTVSGLPGPQDHAFLVESLRAFLAAPRPDGGRNR</sequence>